<dbReference type="RefSeq" id="WP_155335142.1">
    <property type="nucleotide sequence ID" value="NZ_BAAABN010000078.1"/>
</dbReference>
<name>A0A5M3VSW0_9ACTN</name>
<sequence>MTFRLPQTDDELALVRRYVVWSQPPPGRGRYMKLRGVNPLREESDRDVFNAALAEDARRISDADLDILLGFEWRARLTAAWLIGLDVRTQFREALGELLLASELVYSGQGYCLALARFGRPEDAEILTAYLDRYLPQTDCHYDQDWAIGALLHLDAKLGTAHAQRFLGPEGLWHRSAFAGRDPLAAQRRTEQLCLFAERVLATIT</sequence>
<keyword evidence="2" id="KW-1185">Reference proteome</keyword>
<comment type="caution">
    <text evidence="1">The sequence shown here is derived from an EMBL/GenBank/DDBJ whole genome shotgun (WGS) entry which is preliminary data.</text>
</comment>
<evidence type="ECO:0000313" key="1">
    <source>
        <dbReference type="EMBL" id="GER98711.1"/>
    </source>
</evidence>
<dbReference type="OrthoDB" id="8702693at2"/>
<reference evidence="1 2" key="1">
    <citation type="submission" date="2019-10" db="EMBL/GenBank/DDBJ databases">
        <title>Whole genome shotgun sequence of Acrocarpospora corrugata NBRC 13972.</title>
        <authorList>
            <person name="Ichikawa N."/>
            <person name="Kimura A."/>
            <person name="Kitahashi Y."/>
            <person name="Komaki H."/>
            <person name="Oguchi A."/>
        </authorList>
    </citation>
    <scope>NUCLEOTIDE SEQUENCE [LARGE SCALE GENOMIC DNA]</scope>
    <source>
        <strain evidence="1 2">NBRC 13972</strain>
    </source>
</reference>
<dbReference type="Proteomes" id="UP000334990">
    <property type="component" value="Unassembled WGS sequence"/>
</dbReference>
<gene>
    <name evidence="1" type="ORF">Acor_07740</name>
</gene>
<dbReference type="InterPro" id="IPR046042">
    <property type="entry name" value="DUF6000"/>
</dbReference>
<proteinExistence type="predicted"/>
<evidence type="ECO:0000313" key="2">
    <source>
        <dbReference type="Proteomes" id="UP000334990"/>
    </source>
</evidence>
<dbReference type="Pfam" id="PF19463">
    <property type="entry name" value="DUF6000"/>
    <property type="match status" value="1"/>
</dbReference>
<dbReference type="AlphaFoldDB" id="A0A5M3VSW0"/>
<protein>
    <submittedName>
        <fullName evidence="1">Uncharacterized protein</fullName>
    </submittedName>
</protein>
<organism evidence="1 2">
    <name type="scientific">Acrocarpospora corrugata</name>
    <dbReference type="NCBI Taxonomy" id="35763"/>
    <lineage>
        <taxon>Bacteria</taxon>
        <taxon>Bacillati</taxon>
        <taxon>Actinomycetota</taxon>
        <taxon>Actinomycetes</taxon>
        <taxon>Streptosporangiales</taxon>
        <taxon>Streptosporangiaceae</taxon>
        <taxon>Acrocarpospora</taxon>
    </lineage>
</organism>
<accession>A0A5M3VSW0</accession>
<dbReference type="EMBL" id="BLAD01000037">
    <property type="protein sequence ID" value="GER98711.1"/>
    <property type="molecule type" value="Genomic_DNA"/>
</dbReference>